<reference evidence="2" key="2">
    <citation type="submission" date="2020-09" db="EMBL/GenBank/DDBJ databases">
        <authorList>
            <person name="Sun Q."/>
            <person name="Ohkuma M."/>
        </authorList>
    </citation>
    <scope>NUCLEOTIDE SEQUENCE</scope>
    <source>
        <strain evidence="2">JCM 4654</strain>
    </source>
</reference>
<dbReference type="EMBL" id="BMVF01000004">
    <property type="protein sequence ID" value="GHD87392.1"/>
    <property type="molecule type" value="Genomic_DNA"/>
</dbReference>
<feature type="region of interest" description="Disordered" evidence="1">
    <location>
        <begin position="28"/>
        <end position="47"/>
    </location>
</feature>
<evidence type="ECO:0000256" key="1">
    <source>
        <dbReference type="SAM" id="MobiDB-lite"/>
    </source>
</evidence>
<reference evidence="2" key="1">
    <citation type="journal article" date="2014" name="Int. J. Syst. Evol. Microbiol.">
        <title>Complete genome sequence of Corynebacterium casei LMG S-19264T (=DSM 44701T), isolated from a smear-ripened cheese.</title>
        <authorList>
            <consortium name="US DOE Joint Genome Institute (JGI-PGF)"/>
            <person name="Walter F."/>
            <person name="Albersmeier A."/>
            <person name="Kalinowski J."/>
            <person name="Ruckert C."/>
        </authorList>
    </citation>
    <scope>NUCLEOTIDE SEQUENCE</scope>
    <source>
        <strain evidence="2">JCM 4654</strain>
    </source>
</reference>
<organism evidence="2 3">
    <name type="scientific">Streptomyces naganishii JCM 4654</name>
    <dbReference type="NCBI Taxonomy" id="1306179"/>
    <lineage>
        <taxon>Bacteria</taxon>
        <taxon>Bacillati</taxon>
        <taxon>Actinomycetota</taxon>
        <taxon>Actinomycetes</taxon>
        <taxon>Kitasatosporales</taxon>
        <taxon>Streptomycetaceae</taxon>
        <taxon>Streptomyces</taxon>
    </lineage>
</organism>
<dbReference type="AlphaFoldDB" id="A0A919CUF8"/>
<evidence type="ECO:0000313" key="3">
    <source>
        <dbReference type="Proteomes" id="UP000608955"/>
    </source>
</evidence>
<evidence type="ECO:0000313" key="2">
    <source>
        <dbReference type="EMBL" id="GHD87392.1"/>
    </source>
</evidence>
<accession>A0A919CUF8</accession>
<comment type="caution">
    <text evidence="2">The sequence shown here is derived from an EMBL/GenBank/DDBJ whole genome shotgun (WGS) entry which is preliminary data.</text>
</comment>
<sequence>MREGLRDGHGAALRLGVGVALGLQQEGEYGEGHQQHHQRNLQHEHLSGDAPQALSRRRAPRYPAKAGKKVCHPAFLASLVPRRHDCGPYSFTTGPAAKAPATGVGPRPHGPDNVVAEHSEAIIVAPDCDTRSTATGSVDPAQDGRFREARDFPRREMRAIGMDLKTSSR</sequence>
<proteinExistence type="predicted"/>
<protein>
    <submittedName>
        <fullName evidence="2">Uncharacterized protein</fullName>
    </submittedName>
</protein>
<dbReference type="Proteomes" id="UP000608955">
    <property type="component" value="Unassembled WGS sequence"/>
</dbReference>
<keyword evidence="3" id="KW-1185">Reference proteome</keyword>
<name>A0A919CUF8_9ACTN</name>
<gene>
    <name evidence="2" type="ORF">GCM10010508_19340</name>
</gene>